<organism evidence="2 3">
    <name type="scientific">Spirosoma foliorum</name>
    <dbReference type="NCBI Taxonomy" id="2710596"/>
    <lineage>
        <taxon>Bacteria</taxon>
        <taxon>Pseudomonadati</taxon>
        <taxon>Bacteroidota</taxon>
        <taxon>Cytophagia</taxon>
        <taxon>Cytophagales</taxon>
        <taxon>Cytophagaceae</taxon>
        <taxon>Spirosoma</taxon>
    </lineage>
</organism>
<feature type="transmembrane region" description="Helical" evidence="1">
    <location>
        <begin position="274"/>
        <end position="298"/>
    </location>
</feature>
<evidence type="ECO:0000256" key="1">
    <source>
        <dbReference type="SAM" id="Phobius"/>
    </source>
</evidence>
<accession>A0A7G5H4A0</accession>
<feature type="transmembrane region" description="Helical" evidence="1">
    <location>
        <begin position="208"/>
        <end position="227"/>
    </location>
</feature>
<feature type="transmembrane region" description="Helical" evidence="1">
    <location>
        <begin position="175"/>
        <end position="202"/>
    </location>
</feature>
<evidence type="ECO:0000313" key="3">
    <source>
        <dbReference type="Proteomes" id="UP000515369"/>
    </source>
</evidence>
<dbReference type="AlphaFoldDB" id="A0A7G5H4A0"/>
<protein>
    <recommendedName>
        <fullName evidence="4">Glycosyltransferase RgtA/B/C/D-like domain-containing protein</fullName>
    </recommendedName>
</protein>
<name>A0A7G5H4A0_9BACT</name>
<feature type="transmembrane region" description="Helical" evidence="1">
    <location>
        <begin position="344"/>
        <end position="361"/>
    </location>
</feature>
<keyword evidence="1" id="KW-0812">Transmembrane</keyword>
<keyword evidence="3" id="KW-1185">Reference proteome</keyword>
<keyword evidence="1" id="KW-0472">Membrane</keyword>
<dbReference type="KEGG" id="sfol:H3H32_14100"/>
<feature type="transmembrane region" description="Helical" evidence="1">
    <location>
        <begin position="368"/>
        <end position="386"/>
    </location>
</feature>
<feature type="transmembrane region" description="Helical" evidence="1">
    <location>
        <begin position="146"/>
        <end position="168"/>
    </location>
</feature>
<dbReference type="EMBL" id="CP059732">
    <property type="protein sequence ID" value="QMW05942.1"/>
    <property type="molecule type" value="Genomic_DNA"/>
</dbReference>
<feature type="transmembrane region" description="Helical" evidence="1">
    <location>
        <begin position="310"/>
        <end position="329"/>
    </location>
</feature>
<evidence type="ECO:0008006" key="4">
    <source>
        <dbReference type="Google" id="ProtNLM"/>
    </source>
</evidence>
<dbReference type="Proteomes" id="UP000515369">
    <property type="component" value="Chromosome"/>
</dbReference>
<keyword evidence="1" id="KW-1133">Transmembrane helix</keyword>
<gene>
    <name evidence="2" type="ORF">H3H32_14100</name>
</gene>
<feature type="transmembrane region" description="Helical" evidence="1">
    <location>
        <begin position="95"/>
        <end position="117"/>
    </location>
</feature>
<dbReference type="RefSeq" id="WP_182463315.1">
    <property type="nucleotide sequence ID" value="NZ_CP059732.1"/>
</dbReference>
<feature type="transmembrane region" description="Helical" evidence="1">
    <location>
        <begin position="16"/>
        <end position="38"/>
    </location>
</feature>
<proteinExistence type="predicted"/>
<evidence type="ECO:0000313" key="2">
    <source>
        <dbReference type="EMBL" id="QMW05942.1"/>
    </source>
</evidence>
<sequence length="556" mass="63593">MHLTTSSKRVTAWKQLSSLLLISLPIVLVSWVILTYAINLPYWDDYLIQEHLLVLKTGTGRQKLAHLFDQHWEHRIVWTRLIFAFFAKINGSLNYYGLTLIGFSGLLIVLSILFAVFRRLSLPLRYFIPIPFLLFTLQSYENLIWAMASIQNFWIIAFVFGIFYGLALNKPLPRIVALGLAILATFTSGNGSLALIAGLIVLAYQQHWRFMVIWLLTTAISLAGYFYTYHRISFFPSPFRYPITDWIKAFFVFLGSFADSSPNLGPSGFTNESTLWLTIVVGGLIVILTGIFVTSLLRRLNKSKIELADSFFLGCILFLVASAVITVYSRVGFAGPGYLLQGRYKIYSALALSVVYLYSLFYWQKKKFLPRIVLVISMLLIGQSLLSDYRCLEGIIAQHRRTVAEYFTYLVNTPQEKQQAIRQVFIPTEPPFFSTTVDQFTSPTWWTAQTTTDIDKIEDRPFMYNMAKAKSVNPTLLQPDDGSYLYFKSPTRTYLFAARPLLNSSGLTPYFNPYGFSTQALKEKLEPGRYRIGILTNQNNRIHLAMTDRYVIFTSL</sequence>
<reference evidence="2 3" key="1">
    <citation type="submission" date="2020-07" db="EMBL/GenBank/DDBJ databases">
        <title>Spirosoma foliorum sp. nov., isolated from the leaves on the Nejang mountain Korea, Republic of.</title>
        <authorList>
            <person name="Ho H."/>
            <person name="Lee Y.-J."/>
            <person name="Nurcahyanto D.-A."/>
            <person name="Kim S.-G."/>
        </authorList>
    </citation>
    <scope>NUCLEOTIDE SEQUENCE [LARGE SCALE GENOMIC DNA]</scope>
    <source>
        <strain evidence="2 3">PL0136</strain>
    </source>
</reference>